<evidence type="ECO:0000259" key="4">
    <source>
        <dbReference type="PROSITE" id="PS50956"/>
    </source>
</evidence>
<keyword evidence="6" id="KW-1185">Reference proteome</keyword>
<dbReference type="PANTHER" id="PTHR30154">
    <property type="entry name" value="LEUCINE-RESPONSIVE REGULATORY PROTEIN"/>
    <property type="match status" value="1"/>
</dbReference>
<keyword evidence="1" id="KW-0805">Transcription regulation</keyword>
<dbReference type="GO" id="GO:0043565">
    <property type="term" value="F:sequence-specific DNA binding"/>
    <property type="evidence" value="ECO:0007669"/>
    <property type="project" value="InterPro"/>
</dbReference>
<dbReference type="InterPro" id="IPR011008">
    <property type="entry name" value="Dimeric_a/b-barrel"/>
</dbReference>
<dbReference type="EMBL" id="JAAMOX010000002">
    <property type="protein sequence ID" value="NIH54846.1"/>
    <property type="molecule type" value="Genomic_DNA"/>
</dbReference>
<gene>
    <name evidence="5" type="ORF">FHX76_002742</name>
</gene>
<name>A0A7X5TTP4_9MICO</name>
<dbReference type="InterPro" id="IPR036390">
    <property type="entry name" value="WH_DNA-bd_sf"/>
</dbReference>
<protein>
    <submittedName>
        <fullName evidence="5">DNA-binding Lrp family transcriptional regulator</fullName>
    </submittedName>
</protein>
<evidence type="ECO:0000313" key="6">
    <source>
        <dbReference type="Proteomes" id="UP000541033"/>
    </source>
</evidence>
<keyword evidence="3" id="KW-0804">Transcription</keyword>
<dbReference type="InterPro" id="IPR000485">
    <property type="entry name" value="AsnC-type_HTH_dom"/>
</dbReference>
<feature type="domain" description="HTH asnC-type" evidence="4">
    <location>
        <begin position="3"/>
        <end position="64"/>
    </location>
</feature>
<dbReference type="PROSITE" id="PS50956">
    <property type="entry name" value="HTH_ASNC_2"/>
    <property type="match status" value="1"/>
</dbReference>
<evidence type="ECO:0000313" key="5">
    <source>
        <dbReference type="EMBL" id="NIH54846.1"/>
    </source>
</evidence>
<dbReference type="InterPro" id="IPR019887">
    <property type="entry name" value="Tscrpt_reg_AsnC/Lrp_C"/>
</dbReference>
<dbReference type="SUPFAM" id="SSF46785">
    <property type="entry name" value="Winged helix' DNA-binding domain"/>
    <property type="match status" value="1"/>
</dbReference>
<dbReference type="RefSeq" id="WP_167151431.1">
    <property type="nucleotide sequence ID" value="NZ_JAAMOX010000002.1"/>
</dbReference>
<evidence type="ECO:0000256" key="3">
    <source>
        <dbReference type="ARBA" id="ARBA00023163"/>
    </source>
</evidence>
<comment type="caution">
    <text evidence="5">The sequence shown here is derived from an EMBL/GenBank/DDBJ whole genome shotgun (WGS) entry which is preliminary data.</text>
</comment>
<dbReference type="SMART" id="SM00344">
    <property type="entry name" value="HTH_ASNC"/>
    <property type="match status" value="1"/>
</dbReference>
<dbReference type="Proteomes" id="UP000541033">
    <property type="component" value="Unassembled WGS sequence"/>
</dbReference>
<dbReference type="Pfam" id="PF01037">
    <property type="entry name" value="AsnC_trans_reg"/>
    <property type="match status" value="1"/>
</dbReference>
<dbReference type="SUPFAM" id="SSF54909">
    <property type="entry name" value="Dimeric alpha+beta barrel"/>
    <property type="match status" value="1"/>
</dbReference>
<dbReference type="InterPro" id="IPR036388">
    <property type="entry name" value="WH-like_DNA-bd_sf"/>
</dbReference>
<dbReference type="AlphaFoldDB" id="A0A7X5TTP4"/>
<evidence type="ECO:0000256" key="2">
    <source>
        <dbReference type="ARBA" id="ARBA00023125"/>
    </source>
</evidence>
<dbReference type="GO" id="GO:0043200">
    <property type="term" value="P:response to amino acid"/>
    <property type="evidence" value="ECO:0007669"/>
    <property type="project" value="TreeGrafter"/>
</dbReference>
<dbReference type="Gene3D" id="1.10.10.10">
    <property type="entry name" value="Winged helix-like DNA-binding domain superfamily/Winged helix DNA-binding domain"/>
    <property type="match status" value="1"/>
</dbReference>
<organism evidence="5 6">
    <name type="scientific">Lysinibacter cavernae</name>
    <dbReference type="NCBI Taxonomy" id="1640652"/>
    <lineage>
        <taxon>Bacteria</taxon>
        <taxon>Bacillati</taxon>
        <taxon>Actinomycetota</taxon>
        <taxon>Actinomycetes</taxon>
        <taxon>Micrococcales</taxon>
        <taxon>Microbacteriaceae</taxon>
        <taxon>Lysinibacter</taxon>
    </lineage>
</organism>
<keyword evidence="2 5" id="KW-0238">DNA-binding</keyword>
<evidence type="ECO:0000256" key="1">
    <source>
        <dbReference type="ARBA" id="ARBA00023015"/>
    </source>
</evidence>
<dbReference type="PRINTS" id="PR00033">
    <property type="entry name" value="HTHASNC"/>
</dbReference>
<reference evidence="5 6" key="1">
    <citation type="submission" date="2020-02" db="EMBL/GenBank/DDBJ databases">
        <title>Sequencing the genomes of 1000 actinobacteria strains.</title>
        <authorList>
            <person name="Klenk H.-P."/>
        </authorList>
    </citation>
    <scope>NUCLEOTIDE SEQUENCE [LARGE SCALE GENOMIC DNA]</scope>
    <source>
        <strain evidence="5 6">DSM 27960</strain>
    </source>
</reference>
<dbReference type="Gene3D" id="3.30.70.920">
    <property type="match status" value="1"/>
</dbReference>
<dbReference type="GO" id="GO:0005829">
    <property type="term" value="C:cytosol"/>
    <property type="evidence" value="ECO:0007669"/>
    <property type="project" value="TreeGrafter"/>
</dbReference>
<sequence>MKIDSTNIAMIDLLRRQGRISIAAISEQLGISRSNAYARYEWLVSSGVITSFHARINPEKVGLNISALVFVTLEQALWTEFREQLATVEELEYFAVTTGQHDAMLTIRATSVAAIHELVSLRLAKWPSIKATETVFLMDEQTKYVTLPSDPYVDEDDLLGGDAGQRYGMTRFIRTKDESMAQYAGGDATAE</sequence>
<accession>A0A7X5TTP4</accession>
<dbReference type="Pfam" id="PF13412">
    <property type="entry name" value="HTH_24"/>
    <property type="match status" value="1"/>
</dbReference>
<dbReference type="InterPro" id="IPR019888">
    <property type="entry name" value="Tscrpt_reg_AsnC-like"/>
</dbReference>
<dbReference type="PANTHER" id="PTHR30154:SF34">
    <property type="entry name" value="TRANSCRIPTIONAL REGULATOR AZLB"/>
    <property type="match status" value="1"/>
</dbReference>
<proteinExistence type="predicted"/>